<evidence type="ECO:0000313" key="1">
    <source>
        <dbReference type="EMBL" id="TKT91513.1"/>
    </source>
</evidence>
<evidence type="ECO:0000313" key="2">
    <source>
        <dbReference type="Proteomes" id="UP000304900"/>
    </source>
</evidence>
<protein>
    <submittedName>
        <fullName evidence="1">TIGR02757 family protein</fullName>
    </submittedName>
</protein>
<dbReference type="Proteomes" id="UP000304900">
    <property type="component" value="Unassembled WGS sequence"/>
</dbReference>
<comment type="caution">
    <text evidence="1">The sequence shown here is derived from an EMBL/GenBank/DDBJ whole genome shotgun (WGS) entry which is preliminary data.</text>
</comment>
<name>A0A4V6BJC3_9BACT</name>
<dbReference type="RefSeq" id="WP_137340661.1">
    <property type="nucleotide sequence ID" value="NZ_BSQH01000003.1"/>
</dbReference>
<accession>A0A4V6BJC3</accession>
<dbReference type="AlphaFoldDB" id="A0A4V6BJC3"/>
<organism evidence="1 2">
    <name type="scientific">Dyadobacter frigoris</name>
    <dbReference type="NCBI Taxonomy" id="2576211"/>
    <lineage>
        <taxon>Bacteria</taxon>
        <taxon>Pseudomonadati</taxon>
        <taxon>Bacteroidota</taxon>
        <taxon>Cytophagia</taxon>
        <taxon>Cytophagales</taxon>
        <taxon>Spirosomataceae</taxon>
        <taxon>Dyadobacter</taxon>
    </lineage>
</organism>
<dbReference type="InterPro" id="IPR014127">
    <property type="entry name" value="CHP02757"/>
</dbReference>
<sequence length="272" mass="31767">MPETEIELIPISQSITDLLEAKAAQYNQQDFIPFDPISIPHRFSKKQDIEIMGFWAAVLAWGQRKTIINKCLELSALMDDAPYDFIKNHQDSDLKRFLDFKHRTFNATDTLYFLYFFRNYYNKYDSLENAFSNYITESDITIENGLIGFHDLFSDSENFPLRTRKHIATPVRKSSCKRLNMFLRWMVRKDDKGVDFGIWDKIKPSQLVCPCDVHVDRIARKLGLIQRPVTDWRTAVELTAALRMLNPNDPVLYDFALFGLGIEGFAKEEFLI</sequence>
<dbReference type="NCBIfam" id="TIGR02757">
    <property type="entry name" value="TIGR02757 family protein"/>
    <property type="match status" value="1"/>
</dbReference>
<dbReference type="OrthoDB" id="9773332at2"/>
<reference evidence="1 2" key="1">
    <citation type="submission" date="2019-05" db="EMBL/GenBank/DDBJ databases">
        <title>Dyadobacter AR-3-8 sp. nov., isolated from arctic soil.</title>
        <authorList>
            <person name="Chaudhary D.K."/>
        </authorList>
    </citation>
    <scope>NUCLEOTIDE SEQUENCE [LARGE SCALE GENOMIC DNA]</scope>
    <source>
        <strain evidence="1 2">AR-3-8</strain>
    </source>
</reference>
<proteinExistence type="predicted"/>
<dbReference type="Pfam" id="PF09674">
    <property type="entry name" value="DUF2400"/>
    <property type="match status" value="1"/>
</dbReference>
<dbReference type="EMBL" id="SZVO01000006">
    <property type="protein sequence ID" value="TKT91513.1"/>
    <property type="molecule type" value="Genomic_DNA"/>
</dbReference>
<gene>
    <name evidence="1" type="ORF">FDK13_14165</name>
</gene>
<keyword evidence="2" id="KW-1185">Reference proteome</keyword>